<organism evidence="1">
    <name type="scientific">Manihot esculenta</name>
    <name type="common">Cassava</name>
    <name type="synonym">Jatropha manihot</name>
    <dbReference type="NCBI Taxonomy" id="3983"/>
    <lineage>
        <taxon>Eukaryota</taxon>
        <taxon>Viridiplantae</taxon>
        <taxon>Streptophyta</taxon>
        <taxon>Embryophyta</taxon>
        <taxon>Tracheophyta</taxon>
        <taxon>Spermatophyta</taxon>
        <taxon>Magnoliopsida</taxon>
        <taxon>eudicotyledons</taxon>
        <taxon>Gunneridae</taxon>
        <taxon>Pentapetalae</taxon>
        <taxon>rosids</taxon>
        <taxon>fabids</taxon>
        <taxon>Malpighiales</taxon>
        <taxon>Euphorbiaceae</taxon>
        <taxon>Crotonoideae</taxon>
        <taxon>Manihoteae</taxon>
        <taxon>Manihot</taxon>
    </lineage>
</organism>
<name>A0A2C9U7T8_MANES</name>
<dbReference type="AlphaFoldDB" id="A0A2C9U7T8"/>
<sequence length="99" mass="11593">MSMIELFSKQNNGHPTILYEVQDKNRPASCPWTDSWFYINWYMISTKHKIQRSQSSTRWLSLSLLPTRITIGDLLCKNSPLLSLPTSYFNMLRASKDHL</sequence>
<dbReference type="EMBL" id="CM004402">
    <property type="protein sequence ID" value="OAY25921.1"/>
    <property type="molecule type" value="Genomic_DNA"/>
</dbReference>
<gene>
    <name evidence="1" type="ORF">MANES_16G006700</name>
</gene>
<protein>
    <submittedName>
        <fullName evidence="1">Uncharacterized protein</fullName>
    </submittedName>
</protein>
<proteinExistence type="predicted"/>
<reference evidence="1" key="1">
    <citation type="submission" date="2016-02" db="EMBL/GenBank/DDBJ databases">
        <title>WGS assembly of Manihot esculenta.</title>
        <authorList>
            <person name="Bredeson J.V."/>
            <person name="Prochnik S.E."/>
            <person name="Lyons J.B."/>
            <person name="Schmutz J."/>
            <person name="Grimwood J."/>
            <person name="Vrebalov J."/>
            <person name="Bart R.S."/>
            <person name="Amuge T."/>
            <person name="Ferguson M.E."/>
            <person name="Green R."/>
            <person name="Putnam N."/>
            <person name="Stites J."/>
            <person name="Rounsley S."/>
            <person name="Rokhsar D.S."/>
        </authorList>
    </citation>
    <scope>NUCLEOTIDE SEQUENCE [LARGE SCALE GENOMIC DNA]</scope>
    <source>
        <tissue evidence="1">Leaf</tissue>
    </source>
</reference>
<evidence type="ECO:0000313" key="1">
    <source>
        <dbReference type="EMBL" id="OAY25921.1"/>
    </source>
</evidence>
<accession>A0A2C9U7T8</accession>